<dbReference type="InterPro" id="IPR003759">
    <property type="entry name" value="Cbl-bd_cap"/>
</dbReference>
<name>A0ABX1TVR1_9PROT</name>
<feature type="domain" description="B12-binding" evidence="1">
    <location>
        <begin position="231"/>
        <end position="356"/>
    </location>
</feature>
<comment type="caution">
    <text evidence="2">The sequence shown here is derived from an EMBL/GenBank/DDBJ whole genome shotgun (WGS) entry which is preliminary data.</text>
</comment>
<dbReference type="Gene3D" id="3.40.50.280">
    <property type="entry name" value="Cobalamin-binding domain"/>
    <property type="match status" value="1"/>
</dbReference>
<evidence type="ECO:0000313" key="3">
    <source>
        <dbReference type="Proteomes" id="UP000749010"/>
    </source>
</evidence>
<keyword evidence="3" id="KW-1185">Reference proteome</keyword>
<gene>
    <name evidence="2" type="ORF">E4Q23_03340</name>
</gene>
<evidence type="ECO:0000313" key="2">
    <source>
        <dbReference type="EMBL" id="NMQ26869.1"/>
    </source>
</evidence>
<evidence type="ECO:0000259" key="1">
    <source>
        <dbReference type="PROSITE" id="PS51332"/>
    </source>
</evidence>
<protein>
    <submittedName>
        <fullName evidence="2">Cobalamin-binding protein</fullName>
    </submittedName>
</protein>
<accession>A0ABX1TVR1</accession>
<dbReference type="Pfam" id="PF02607">
    <property type="entry name" value="B12-binding_2"/>
    <property type="match status" value="1"/>
</dbReference>
<dbReference type="InterPro" id="IPR006158">
    <property type="entry name" value="Cobalamin-bd"/>
</dbReference>
<organism evidence="2 3">
    <name type="scientific">Candidatus Accumulibacter phosphatis</name>
    <dbReference type="NCBI Taxonomy" id="327160"/>
    <lineage>
        <taxon>Bacteria</taxon>
        <taxon>Pseudomonadati</taxon>
        <taxon>Pseudomonadota</taxon>
        <taxon>Betaproteobacteria</taxon>
        <taxon>Candidatus Accumulibacter</taxon>
    </lineage>
</organism>
<dbReference type="Proteomes" id="UP000749010">
    <property type="component" value="Unassembled WGS sequence"/>
</dbReference>
<dbReference type="InterPro" id="IPR036594">
    <property type="entry name" value="Meth_synthase_dom"/>
</dbReference>
<proteinExistence type="predicted"/>
<sequence length="356" mass="37547">MTTSSCYHCDGETLERFLALRDEAIAHATAASLAAWPDFFTRRGPRAHEACAEDIAFHLDFLRPALETGDLSSFTAYLGWLAQVLSSRGIAGDSLPRSLDDLAAFFAGRLAGAAAPVVAALTAARTALDGGLPAPSYDRPCPDSWEEADPFRKAVLAGQRREASALFNRALDRQGSLPAAEIHVIQPALYEVGRGWQQNRVSVAQEHLATAMAQSLMAQGFARVEPAADNGRKALFACPAGNRHSVGLRMVADAFEMSGWTVHYLGANVPLPALIDQIKQLQPDLVGLSASLPQQLRGLREALAALRTSFAAGGPRLVVGGLVFNQFPLLAQSVGAELLGEDALGAAAAASALPSA</sequence>
<dbReference type="InterPro" id="IPR036724">
    <property type="entry name" value="Cobalamin-bd_sf"/>
</dbReference>
<dbReference type="Pfam" id="PF02310">
    <property type="entry name" value="B12-binding"/>
    <property type="match status" value="1"/>
</dbReference>
<dbReference type="EMBL" id="SPMY01000009">
    <property type="protein sequence ID" value="NMQ26869.1"/>
    <property type="molecule type" value="Genomic_DNA"/>
</dbReference>
<dbReference type="CDD" id="cd02065">
    <property type="entry name" value="B12-binding_like"/>
    <property type="match status" value="1"/>
</dbReference>
<dbReference type="Gene3D" id="1.10.1240.10">
    <property type="entry name" value="Methionine synthase domain"/>
    <property type="match status" value="1"/>
</dbReference>
<dbReference type="RefSeq" id="WP_169065320.1">
    <property type="nucleotide sequence ID" value="NZ_SPMY01000009.1"/>
</dbReference>
<reference evidence="2 3" key="1">
    <citation type="submission" date="2019-03" db="EMBL/GenBank/DDBJ databases">
        <title>Metabolic reconstructions from genomes of highly enriched 'Candidatus Accumulibacter' and 'Candidatus Competibacter' bioreactor populations.</title>
        <authorList>
            <person name="Annavajhala M.K."/>
            <person name="Welles L."/>
            <person name="Abbas B."/>
            <person name="Sorokin D."/>
            <person name="Park H."/>
            <person name="Van Loosdrecht M."/>
            <person name="Chandran K."/>
        </authorList>
    </citation>
    <scope>NUCLEOTIDE SEQUENCE [LARGE SCALE GENOMIC DNA]</scope>
    <source>
        <strain evidence="2 3">SBR_S</strain>
    </source>
</reference>
<dbReference type="SUPFAM" id="SSF52242">
    <property type="entry name" value="Cobalamin (vitamin B12)-binding domain"/>
    <property type="match status" value="1"/>
</dbReference>
<dbReference type="PROSITE" id="PS51332">
    <property type="entry name" value="B12_BINDING"/>
    <property type="match status" value="1"/>
</dbReference>